<dbReference type="EMBL" id="CP048995">
    <property type="protein sequence ID" value="QID82159.1"/>
    <property type="molecule type" value="Genomic_DNA"/>
</dbReference>
<evidence type="ECO:0000313" key="2">
    <source>
        <dbReference type="Proteomes" id="UP000501346"/>
    </source>
</evidence>
<gene>
    <name evidence="1" type="ORF">GRS66_004568</name>
</gene>
<dbReference type="InterPro" id="IPR035098">
    <property type="entry name" value="YNR034W-A/EGO2_sf"/>
</dbReference>
<reference evidence="1 2" key="1">
    <citation type="journal article" date="2019" name="BMC Genomics">
        <title>Chromosome level assembly and comparative genome analysis confirm lager-brewing yeasts originated from a single hybridization.</title>
        <authorList>
            <person name="Salazar A.N."/>
            <person name="Gorter de Vries A.R."/>
            <person name="van den Broek M."/>
            <person name="Brouwers N."/>
            <person name="de la Torre Cortes P."/>
            <person name="Kuijpers N.G.A."/>
            <person name="Daran J.G."/>
            <person name="Abeel T."/>
        </authorList>
    </citation>
    <scope>NUCLEOTIDE SEQUENCE [LARGE SCALE GENOMIC DNA]</scope>
    <source>
        <strain evidence="1 2">CBS 1483</strain>
    </source>
</reference>
<dbReference type="InterPro" id="IPR021591">
    <property type="entry name" value="YNR034W-A/EGO2"/>
</dbReference>
<dbReference type="FunFam" id="3.40.1840.10:FF:000001">
    <property type="entry name" value="YNR034W-A-like protein"/>
    <property type="match status" value="1"/>
</dbReference>
<protein>
    <submittedName>
        <fullName evidence="1">Uncharacterized protein</fullName>
    </submittedName>
</protein>
<keyword evidence="2" id="KW-1185">Reference proteome</keyword>
<proteinExistence type="predicted"/>
<dbReference type="SUPFAM" id="SSF160683">
    <property type="entry name" value="YNR034W-A-like"/>
    <property type="match status" value="1"/>
</dbReference>
<dbReference type="Gene3D" id="3.40.1840.10">
    <property type="entry name" value="YNR034W-A-like"/>
    <property type="match status" value="1"/>
</dbReference>
<sequence length="98" mass="10781">MKSSIPITEVLPRAVGSLTFDENYNLLDTSGVAKVIEKSPIAEIIRKSNAELGRLGYSVYEDAQYIGHAFKKAGHFIVYFTPKNKNREGVVPPVGITN</sequence>
<dbReference type="OrthoDB" id="4057220at2759"/>
<dbReference type="SMR" id="A0A6C1DZK8"/>
<dbReference type="Pfam" id="PF11503">
    <property type="entry name" value="YNR034W-A-like"/>
    <property type="match status" value="1"/>
</dbReference>
<dbReference type="Proteomes" id="UP000501346">
    <property type="component" value="Chromosome ScXIV"/>
</dbReference>
<dbReference type="AlphaFoldDB" id="A0A6C1DZK8"/>
<accession>A0A6C1DZK8</accession>
<name>A0A6C1DZK8_SACPS</name>
<organism evidence="1 2">
    <name type="scientific">Saccharomyces pastorianus</name>
    <name type="common">Lager yeast</name>
    <name type="synonym">Saccharomyces cerevisiae x Saccharomyces eubayanus</name>
    <dbReference type="NCBI Taxonomy" id="27292"/>
    <lineage>
        <taxon>Eukaryota</taxon>
        <taxon>Fungi</taxon>
        <taxon>Dikarya</taxon>
        <taxon>Ascomycota</taxon>
        <taxon>Saccharomycotina</taxon>
        <taxon>Saccharomycetes</taxon>
        <taxon>Saccharomycetales</taxon>
        <taxon>Saccharomycetaceae</taxon>
        <taxon>Saccharomyces</taxon>
    </lineage>
</organism>
<evidence type="ECO:0000313" key="1">
    <source>
        <dbReference type="EMBL" id="QID82159.1"/>
    </source>
</evidence>